<name>A0A8T3B656_DENNO</name>
<protein>
    <submittedName>
        <fullName evidence="1">Uncharacterized protein</fullName>
    </submittedName>
</protein>
<evidence type="ECO:0000313" key="1">
    <source>
        <dbReference type="EMBL" id="KAI0504551.1"/>
    </source>
</evidence>
<organism evidence="1 2">
    <name type="scientific">Dendrobium nobile</name>
    <name type="common">Orchid</name>
    <dbReference type="NCBI Taxonomy" id="94219"/>
    <lineage>
        <taxon>Eukaryota</taxon>
        <taxon>Viridiplantae</taxon>
        <taxon>Streptophyta</taxon>
        <taxon>Embryophyta</taxon>
        <taxon>Tracheophyta</taxon>
        <taxon>Spermatophyta</taxon>
        <taxon>Magnoliopsida</taxon>
        <taxon>Liliopsida</taxon>
        <taxon>Asparagales</taxon>
        <taxon>Orchidaceae</taxon>
        <taxon>Epidendroideae</taxon>
        <taxon>Malaxideae</taxon>
        <taxon>Dendrobiinae</taxon>
        <taxon>Dendrobium</taxon>
    </lineage>
</organism>
<gene>
    <name evidence="1" type="ORF">KFK09_015503</name>
</gene>
<proteinExistence type="predicted"/>
<comment type="caution">
    <text evidence="1">The sequence shown here is derived from an EMBL/GenBank/DDBJ whole genome shotgun (WGS) entry which is preliminary data.</text>
</comment>
<evidence type="ECO:0000313" key="2">
    <source>
        <dbReference type="Proteomes" id="UP000829196"/>
    </source>
</evidence>
<sequence>MDIALLERPRKTAKSGNVYLVEESGQFGQRKRATIGKLNGDGGKEDRHWSTSETQNMFDASFRASLFSNRFYIQEEHSSFKNSNNWYQKLVEAIMGKEEDVLVIKNGPEAARFLTQSGKVESGRRVCIGVGASSTSARCKGAIASHMVVLHEWSGRSGLSYLVKQGWDNGVQVKKGVKISCSEIDRDPHLGVFYRIADGYKDIQFEVGERVFLTLRPYRQRAVANRRNEKVAPRKEYRSGYPVKKNCTAYKTVILVMPDDDQHLQDNLFVL</sequence>
<dbReference type="Proteomes" id="UP000829196">
    <property type="component" value="Unassembled WGS sequence"/>
</dbReference>
<accession>A0A8T3B656</accession>
<dbReference type="EMBL" id="JAGYWB010000011">
    <property type="protein sequence ID" value="KAI0504551.1"/>
    <property type="molecule type" value="Genomic_DNA"/>
</dbReference>
<dbReference type="AlphaFoldDB" id="A0A8T3B656"/>
<keyword evidence="2" id="KW-1185">Reference proteome</keyword>
<reference evidence="1" key="1">
    <citation type="journal article" date="2022" name="Front. Genet.">
        <title>Chromosome-Scale Assembly of the Dendrobium nobile Genome Provides Insights Into the Molecular Mechanism of the Biosynthesis of the Medicinal Active Ingredient of Dendrobium.</title>
        <authorList>
            <person name="Xu Q."/>
            <person name="Niu S.-C."/>
            <person name="Li K.-L."/>
            <person name="Zheng P.-J."/>
            <person name="Zhang X.-J."/>
            <person name="Jia Y."/>
            <person name="Liu Y."/>
            <person name="Niu Y.-X."/>
            <person name="Yu L.-H."/>
            <person name="Chen D.-F."/>
            <person name="Zhang G.-Q."/>
        </authorList>
    </citation>
    <scope>NUCLEOTIDE SEQUENCE</scope>
    <source>
        <tissue evidence="1">Leaf</tissue>
    </source>
</reference>